<dbReference type="InterPro" id="IPR035979">
    <property type="entry name" value="RBD_domain_sf"/>
</dbReference>
<dbReference type="Pfam" id="PF00076">
    <property type="entry name" value="RRM_1"/>
    <property type="match status" value="1"/>
</dbReference>
<feature type="region of interest" description="Disordered" evidence="8">
    <location>
        <begin position="181"/>
        <end position="204"/>
    </location>
</feature>
<dbReference type="InterPro" id="IPR012677">
    <property type="entry name" value="Nucleotide-bd_a/b_plait_sf"/>
</dbReference>
<accession>A0A9P5SLN8</accession>
<evidence type="ECO:0000313" key="10">
    <source>
        <dbReference type="EMBL" id="KAF9330976.1"/>
    </source>
</evidence>
<dbReference type="PROSITE" id="PS50102">
    <property type="entry name" value="RRM"/>
    <property type="match status" value="1"/>
</dbReference>
<feature type="region of interest" description="Disordered" evidence="8">
    <location>
        <begin position="774"/>
        <end position="859"/>
    </location>
</feature>
<dbReference type="AlphaFoldDB" id="A0A9P5SLN8"/>
<feature type="compositionally biased region" description="Low complexity" evidence="8">
    <location>
        <begin position="804"/>
        <end position="815"/>
    </location>
</feature>
<dbReference type="GO" id="GO:0000481">
    <property type="term" value="P:maturation of 5S rRNA"/>
    <property type="evidence" value="ECO:0007669"/>
    <property type="project" value="TreeGrafter"/>
</dbReference>
<gene>
    <name evidence="10" type="ORF">BG006_006118</name>
</gene>
<feature type="compositionally biased region" description="Polar residues" evidence="8">
    <location>
        <begin position="715"/>
        <end position="730"/>
    </location>
</feature>
<evidence type="ECO:0000259" key="9">
    <source>
        <dbReference type="PROSITE" id="PS50102"/>
    </source>
</evidence>
<dbReference type="SUPFAM" id="SSF54928">
    <property type="entry name" value="RNA-binding domain, RBD"/>
    <property type="match status" value="1"/>
</dbReference>
<dbReference type="CDD" id="cd12418">
    <property type="entry name" value="RRM_Aly_REF_like"/>
    <property type="match status" value="1"/>
</dbReference>
<comment type="similarity">
    <text evidence="2">Belongs to the SNU66/SART1 family.</text>
</comment>
<dbReference type="SMART" id="SM00360">
    <property type="entry name" value="RRM"/>
    <property type="match status" value="1"/>
</dbReference>
<feature type="compositionally biased region" description="Acidic residues" evidence="8">
    <location>
        <begin position="450"/>
        <end position="461"/>
    </location>
</feature>
<feature type="compositionally biased region" description="Low complexity" evidence="8">
    <location>
        <begin position="839"/>
        <end position="849"/>
    </location>
</feature>
<organism evidence="10 11">
    <name type="scientific">Podila minutissima</name>
    <dbReference type="NCBI Taxonomy" id="64525"/>
    <lineage>
        <taxon>Eukaryota</taxon>
        <taxon>Fungi</taxon>
        <taxon>Fungi incertae sedis</taxon>
        <taxon>Mucoromycota</taxon>
        <taxon>Mortierellomycotina</taxon>
        <taxon>Mortierellomycetes</taxon>
        <taxon>Mortierellales</taxon>
        <taxon>Mortierellaceae</taxon>
        <taxon>Podila</taxon>
    </lineage>
</organism>
<evidence type="ECO:0000256" key="2">
    <source>
        <dbReference type="ARBA" id="ARBA00006076"/>
    </source>
</evidence>
<evidence type="ECO:0000256" key="7">
    <source>
        <dbReference type="PROSITE-ProRule" id="PRU00176"/>
    </source>
</evidence>
<keyword evidence="6" id="KW-0539">Nucleus</keyword>
<dbReference type="Pfam" id="PF03343">
    <property type="entry name" value="SART-1"/>
    <property type="match status" value="1"/>
</dbReference>
<evidence type="ECO:0000256" key="6">
    <source>
        <dbReference type="ARBA" id="ARBA00023242"/>
    </source>
</evidence>
<feature type="compositionally biased region" description="Basic and acidic residues" evidence="8">
    <location>
        <begin position="943"/>
        <end position="958"/>
    </location>
</feature>
<dbReference type="GO" id="GO:0003723">
    <property type="term" value="F:RNA binding"/>
    <property type="evidence" value="ECO:0007669"/>
    <property type="project" value="UniProtKB-UniRule"/>
</dbReference>
<keyword evidence="11" id="KW-1185">Reference proteome</keyword>
<feature type="compositionally biased region" description="Basic and acidic residues" evidence="8">
    <location>
        <begin position="555"/>
        <end position="595"/>
    </location>
</feature>
<protein>
    <recommendedName>
        <fullName evidence="9">RRM domain-containing protein</fullName>
    </recommendedName>
</protein>
<feature type="compositionally biased region" description="Low complexity" evidence="8">
    <location>
        <begin position="985"/>
        <end position="1018"/>
    </location>
</feature>
<dbReference type="Pfam" id="PF13865">
    <property type="entry name" value="FoP_duplication"/>
    <property type="match status" value="1"/>
</dbReference>
<proteinExistence type="inferred from homology"/>
<dbReference type="InterPro" id="IPR025715">
    <property type="entry name" value="FoP_C"/>
</dbReference>
<dbReference type="EMBL" id="JAAAUY010000357">
    <property type="protein sequence ID" value="KAF9330976.1"/>
    <property type="molecule type" value="Genomic_DNA"/>
</dbReference>
<feature type="compositionally biased region" description="Basic residues" evidence="8">
    <location>
        <begin position="291"/>
        <end position="302"/>
    </location>
</feature>
<dbReference type="InterPro" id="IPR000504">
    <property type="entry name" value="RRM_dom"/>
</dbReference>
<evidence type="ECO:0000256" key="8">
    <source>
        <dbReference type="SAM" id="MobiDB-lite"/>
    </source>
</evidence>
<dbReference type="InterPro" id="IPR005011">
    <property type="entry name" value="SNU66/SART1"/>
</dbReference>
<dbReference type="SMART" id="SM01218">
    <property type="entry name" value="FoP_duplication"/>
    <property type="match status" value="1"/>
</dbReference>
<feature type="region of interest" description="Disordered" evidence="8">
    <location>
        <begin position="26"/>
        <end position="49"/>
    </location>
</feature>
<feature type="compositionally biased region" description="Basic and acidic residues" evidence="8">
    <location>
        <begin position="432"/>
        <end position="441"/>
    </location>
</feature>
<feature type="compositionally biased region" description="Acidic residues" evidence="8">
    <location>
        <begin position="307"/>
        <end position="317"/>
    </location>
</feature>
<feature type="region of interest" description="Disordered" evidence="8">
    <location>
        <begin position="225"/>
        <end position="252"/>
    </location>
</feature>
<dbReference type="GO" id="GO:0046540">
    <property type="term" value="C:U4/U6 x U5 tri-snRNP complex"/>
    <property type="evidence" value="ECO:0007669"/>
    <property type="project" value="InterPro"/>
</dbReference>
<feature type="compositionally biased region" description="Basic and acidic residues" evidence="8">
    <location>
        <begin position="98"/>
        <end position="117"/>
    </location>
</feature>
<comment type="caution">
    <text evidence="10">The sequence shown here is derived from an EMBL/GenBank/DDBJ whole genome shotgun (WGS) entry which is preliminary data.</text>
</comment>
<keyword evidence="5" id="KW-0508">mRNA splicing</keyword>
<dbReference type="PANTHER" id="PTHR14152:SF5">
    <property type="entry name" value="U4_U6.U5 TRI-SNRNP-ASSOCIATED PROTEIN 1"/>
    <property type="match status" value="1"/>
</dbReference>
<feature type="compositionally biased region" description="Low complexity" evidence="8">
    <location>
        <begin position="402"/>
        <end position="416"/>
    </location>
</feature>
<dbReference type="InterPro" id="IPR045347">
    <property type="entry name" value="HIND"/>
</dbReference>
<feature type="region of interest" description="Disordered" evidence="8">
    <location>
        <begin position="550"/>
        <end position="595"/>
    </location>
</feature>
<sequence>MSEISASIEETNAIRIKLGLKPLKLGPETSSAQVAEDNLKRQREEEAKKAREEAIKNKIAKSKNKRELVKSLPGKGLGEISDGEEDVDDVYKWTQRNKSKEKERQAAAAARREKELQELDESYQAEYGEEQLSGLRVGHDMDDFGEGEERILTLKDSSILENEEEGDELINIQMSERERLEKNLENKKKKNKPVYSGFDDDEFTGKKKSLLSQYDEVLGTESGNDGFVLGKVNRGPKTGVDRSGSSSRLGGLSAKEIMNQKLKESAIALTYNKTQQSNDYYTKDEAEITFKKSKKKKKSRSRKAGDNWEDDGDENAMDIEKPKQLDISELNFVDDEDLQESLARSRRIATKKTIKKLTPEQIAKNLAESKSMEIDEETMEGGLVISDVSEFVSNLSANVIQPAPALVPTVAAPKPVLRTQSPSIDEDTPVETQDRAQDESRNGASKEGVSEDAEDADDEDINMSRSRTRAESEERDVEMEEETKETSAIDAPLVAEPLVSRGLGSTLALLKQQGVYETGSAEQAEKARLQAEKARLLSNIRLDEARAAKELAASKARDKEKARDKNYSSRDRERDREYENQRREQQLLDDREARMKDYKPDVNIEYIDESGNRLNTKEAFRQLSHAFHGKTSGKKKTEKRMKKIEDEKRLMGMSSTDTPLNMATKFQERQKAAGSAHIVLAVGNRNAVPSAFTSSSVGGTTSTISSGSRPTGPSVPTTHQSTFAEPKQSTQANLSITGVHAPNREKVTFGLKRKAEVAPGTQTEEFLDMALDDVAKSRSTDTRGPGNRRGGATRGGNTGRDSPARNNRSSPYSRNSQDDKWTHDKFDEGQKSGRAGGSNNNNNNNNNNNSRNTRAPGNEGNAKIIVENLHYAVTLEDIKVLFETHAGPVKFAEVKYDLSGRSTGVATILFKVPSDAGVAIKKLNGIALDGQSMKIEYAPAPPPRRDDRRAGSSRDGPRGDVFSRLGSSEASIASRLGKANPLPKQSGAQGGQSRSGHGSGRNQTKPQQPKQTRQQTKPKTVEELDAEMDTYMGDA</sequence>
<name>A0A9P5SLN8_9FUNG</name>
<feature type="region of interest" description="Disordered" evidence="8">
    <location>
        <begin position="691"/>
        <end position="730"/>
    </location>
</feature>
<keyword evidence="4 7" id="KW-0694">RNA-binding</keyword>
<dbReference type="Proteomes" id="UP000696485">
    <property type="component" value="Unassembled WGS sequence"/>
</dbReference>
<dbReference type="GO" id="GO:0045292">
    <property type="term" value="P:mRNA cis splicing, via spliceosome"/>
    <property type="evidence" value="ECO:0007669"/>
    <property type="project" value="TreeGrafter"/>
</dbReference>
<feature type="compositionally biased region" description="Acidic residues" evidence="8">
    <location>
        <begin position="473"/>
        <end position="483"/>
    </location>
</feature>
<comment type="subcellular location">
    <subcellularLocation>
        <location evidence="1">Nucleus</location>
    </subcellularLocation>
</comment>
<feature type="compositionally biased region" description="Low complexity" evidence="8">
    <location>
        <begin position="242"/>
        <end position="252"/>
    </location>
</feature>
<feature type="domain" description="RRM" evidence="9">
    <location>
        <begin position="862"/>
        <end position="940"/>
    </location>
</feature>
<feature type="region of interest" description="Disordered" evidence="8">
    <location>
        <begin position="934"/>
        <end position="1035"/>
    </location>
</feature>
<dbReference type="Pfam" id="PF19252">
    <property type="entry name" value="HIND"/>
    <property type="match status" value="1"/>
</dbReference>
<feature type="region of interest" description="Disordered" evidence="8">
    <location>
        <begin position="291"/>
        <end position="319"/>
    </location>
</feature>
<keyword evidence="3" id="KW-0507">mRNA processing</keyword>
<evidence type="ECO:0000256" key="5">
    <source>
        <dbReference type="ARBA" id="ARBA00023187"/>
    </source>
</evidence>
<reference evidence="10" key="1">
    <citation type="journal article" date="2020" name="Fungal Divers.">
        <title>Resolving the Mortierellaceae phylogeny through synthesis of multi-gene phylogenetics and phylogenomics.</title>
        <authorList>
            <person name="Vandepol N."/>
            <person name="Liber J."/>
            <person name="Desiro A."/>
            <person name="Na H."/>
            <person name="Kennedy M."/>
            <person name="Barry K."/>
            <person name="Grigoriev I.V."/>
            <person name="Miller A.N."/>
            <person name="O'Donnell K."/>
            <person name="Stajich J.E."/>
            <person name="Bonito G."/>
        </authorList>
    </citation>
    <scope>NUCLEOTIDE SEQUENCE</scope>
    <source>
        <strain evidence="10">NVP1</strain>
    </source>
</reference>
<evidence type="ECO:0000256" key="1">
    <source>
        <dbReference type="ARBA" id="ARBA00004123"/>
    </source>
</evidence>
<feature type="compositionally biased region" description="Low complexity" evidence="8">
    <location>
        <begin position="693"/>
        <end position="714"/>
    </location>
</feature>
<feature type="region of interest" description="Disordered" evidence="8">
    <location>
        <begin position="402"/>
        <end position="495"/>
    </location>
</feature>
<feature type="compositionally biased region" description="Basic and acidic residues" evidence="8">
    <location>
        <begin position="816"/>
        <end position="831"/>
    </location>
</feature>
<dbReference type="PANTHER" id="PTHR14152">
    <property type="entry name" value="SQUAMOUS CELL CARCINOMA ANTIGEN RECOGNISED BY CYTOTOXIC T LYMPHOCYTES"/>
    <property type="match status" value="1"/>
</dbReference>
<feature type="compositionally biased region" description="Basic and acidic residues" evidence="8">
    <location>
        <begin position="37"/>
        <end position="49"/>
    </location>
</feature>
<feature type="region of interest" description="Disordered" evidence="8">
    <location>
        <begin position="96"/>
        <end position="122"/>
    </location>
</feature>
<evidence type="ECO:0000256" key="3">
    <source>
        <dbReference type="ARBA" id="ARBA00022664"/>
    </source>
</evidence>
<dbReference type="Gene3D" id="3.30.70.330">
    <property type="match status" value="1"/>
</dbReference>
<feature type="compositionally biased region" description="Gly residues" evidence="8">
    <location>
        <begin position="787"/>
        <end position="798"/>
    </location>
</feature>
<evidence type="ECO:0000256" key="4">
    <source>
        <dbReference type="ARBA" id="ARBA00022884"/>
    </source>
</evidence>
<evidence type="ECO:0000313" key="11">
    <source>
        <dbReference type="Proteomes" id="UP000696485"/>
    </source>
</evidence>